<dbReference type="InterPro" id="IPR036275">
    <property type="entry name" value="YdgH-like_sf"/>
</dbReference>
<evidence type="ECO:0000313" key="7">
    <source>
        <dbReference type="EMBL" id="PTM34970.1"/>
    </source>
</evidence>
<protein>
    <submittedName>
        <fullName evidence="7">DUF1471 domain-containing protein</fullName>
    </submittedName>
</protein>
<evidence type="ECO:0000256" key="5">
    <source>
        <dbReference type="SAM" id="SignalP"/>
    </source>
</evidence>
<dbReference type="InterPro" id="IPR051096">
    <property type="entry name" value="BhsA/McbA_stress_biofilm_assoc"/>
</dbReference>
<organism evidence="7 8">
    <name type="scientific">Enterobacter cloacae</name>
    <dbReference type="NCBI Taxonomy" id="550"/>
    <lineage>
        <taxon>Bacteria</taxon>
        <taxon>Pseudomonadati</taxon>
        <taxon>Pseudomonadota</taxon>
        <taxon>Gammaproteobacteria</taxon>
        <taxon>Enterobacterales</taxon>
        <taxon>Enterobacteriaceae</taxon>
        <taxon>Enterobacter</taxon>
        <taxon>Enterobacter cloacae complex</taxon>
    </lineage>
</organism>
<dbReference type="EMBL" id="PZPP01000014">
    <property type="protein sequence ID" value="PTM34970.1"/>
    <property type="molecule type" value="Genomic_DNA"/>
</dbReference>
<feature type="signal peptide" evidence="5">
    <location>
        <begin position="1"/>
        <end position="23"/>
    </location>
</feature>
<dbReference type="NCBIfam" id="NF047859">
    <property type="entry name" value="StressCuResBhsA"/>
    <property type="match status" value="1"/>
</dbReference>
<keyword evidence="3" id="KW-0574">Periplasm</keyword>
<comment type="similarity">
    <text evidence="4">Belongs to the BhsA/McbA family.</text>
</comment>
<comment type="subcellular location">
    <subcellularLocation>
        <location evidence="1">Periplasm</location>
    </subcellularLocation>
</comment>
<name>A0A2T4XYG0_ENTCL</name>
<dbReference type="PANTHER" id="PTHR34156:SF1">
    <property type="entry name" value="PERIPLASMIC PROTEIN"/>
    <property type="match status" value="1"/>
</dbReference>
<evidence type="ECO:0000259" key="6">
    <source>
        <dbReference type="Pfam" id="PF07338"/>
    </source>
</evidence>
<dbReference type="InterPro" id="IPR025543">
    <property type="entry name" value="Dodecin-like"/>
</dbReference>
<dbReference type="Pfam" id="PF07338">
    <property type="entry name" value="YdgH_BhsA-like"/>
    <property type="match status" value="1"/>
</dbReference>
<keyword evidence="2 5" id="KW-0732">Signal</keyword>
<dbReference type="AlphaFoldDB" id="A0A2T4XYG0"/>
<feature type="domain" description="YdgH/BhsA/McbA-like" evidence="6">
    <location>
        <begin position="36"/>
        <end position="88"/>
    </location>
</feature>
<feature type="chain" id="PRO_5015741248" evidence="5">
    <location>
        <begin position="24"/>
        <end position="88"/>
    </location>
</feature>
<dbReference type="GO" id="GO:0042597">
    <property type="term" value="C:periplasmic space"/>
    <property type="evidence" value="ECO:0007669"/>
    <property type="project" value="UniProtKB-SubCell"/>
</dbReference>
<evidence type="ECO:0000256" key="2">
    <source>
        <dbReference type="ARBA" id="ARBA00022729"/>
    </source>
</evidence>
<gene>
    <name evidence="7" type="ORF">DA103_14210</name>
</gene>
<dbReference type="InterPro" id="IPR010854">
    <property type="entry name" value="YdgH/BhsA/McbA-like_dom"/>
</dbReference>
<proteinExistence type="inferred from homology"/>
<sequence>MKKYLALTVIAAALATASFSAMAVQSLTQSTDTSQLRPAGTVSVSRASNLDDLQDKLAEKARQEGAKGYEINSASGNNHLFGTATIYK</sequence>
<dbReference type="Proteomes" id="UP000241614">
    <property type="component" value="Unassembled WGS sequence"/>
</dbReference>
<evidence type="ECO:0000256" key="4">
    <source>
        <dbReference type="ARBA" id="ARBA00038138"/>
    </source>
</evidence>
<accession>A0A2T4XYG0</accession>
<dbReference type="Gene3D" id="3.30.1660.10">
    <property type="entry name" value="Flavin-binding protein dodecin"/>
    <property type="match status" value="1"/>
</dbReference>
<dbReference type="RefSeq" id="WP_028019367.1">
    <property type="nucleotide sequence ID" value="NZ_JAWDAX010000015.1"/>
</dbReference>
<reference evidence="7 8" key="1">
    <citation type="submission" date="2018-04" db="EMBL/GenBank/DDBJ databases">
        <title>Genome sequencing reveals highly heavy metal resistance and biotechnology application of the novel Enterobacter cloacae amazonensis isolated from wastewater river in Manaus - Amazonas.</title>
        <authorList>
            <person name="Astolfi M.C.T."/>
            <person name="Carvalho E.B.D.S."/>
            <person name="Lacerda L.B."/>
            <person name="Pinto M.V."/>
            <person name="Nogueira V.B."/>
            <person name="Barros A.M."/>
            <person name="Astolfi-Filho S."/>
        </authorList>
    </citation>
    <scope>NUCLEOTIDE SEQUENCE [LARGE SCALE GENOMIC DNA]</scope>
    <source>
        <strain evidence="8">amazonensis</strain>
    </source>
</reference>
<dbReference type="SUPFAM" id="SSF159871">
    <property type="entry name" value="YdgH-like"/>
    <property type="match status" value="1"/>
</dbReference>
<dbReference type="PANTHER" id="PTHR34156">
    <property type="entry name" value="OUTER MEMBRANE PROTEIN-RELATED-RELATED"/>
    <property type="match status" value="1"/>
</dbReference>
<evidence type="ECO:0000313" key="8">
    <source>
        <dbReference type="Proteomes" id="UP000241614"/>
    </source>
</evidence>
<comment type="caution">
    <text evidence="7">The sequence shown here is derived from an EMBL/GenBank/DDBJ whole genome shotgun (WGS) entry which is preliminary data.</text>
</comment>
<dbReference type="OrthoDB" id="6583245at2"/>
<evidence type="ECO:0000256" key="1">
    <source>
        <dbReference type="ARBA" id="ARBA00004418"/>
    </source>
</evidence>
<evidence type="ECO:0000256" key="3">
    <source>
        <dbReference type="ARBA" id="ARBA00022764"/>
    </source>
</evidence>